<dbReference type="Pfam" id="PF06271">
    <property type="entry name" value="RDD"/>
    <property type="match status" value="1"/>
</dbReference>
<dbReference type="PANTHER" id="PTHR38480:SF1">
    <property type="entry name" value="SLR0254 PROTEIN"/>
    <property type="match status" value="1"/>
</dbReference>
<feature type="transmembrane region" description="Helical" evidence="5">
    <location>
        <begin position="35"/>
        <end position="60"/>
    </location>
</feature>
<comment type="caution">
    <text evidence="7">The sequence shown here is derived from an EMBL/GenBank/DDBJ whole genome shotgun (WGS) entry which is preliminary data.</text>
</comment>
<dbReference type="PANTHER" id="PTHR38480">
    <property type="entry name" value="SLR0254 PROTEIN"/>
    <property type="match status" value="1"/>
</dbReference>
<evidence type="ECO:0000313" key="7">
    <source>
        <dbReference type="EMBL" id="MDQ0465814.1"/>
    </source>
</evidence>
<keyword evidence="2 5" id="KW-0812">Transmembrane</keyword>
<feature type="transmembrane region" description="Helical" evidence="5">
    <location>
        <begin position="130"/>
        <end position="148"/>
    </location>
</feature>
<reference evidence="7 8" key="1">
    <citation type="submission" date="2023-07" db="EMBL/GenBank/DDBJ databases">
        <title>Genomic Encyclopedia of Type Strains, Phase IV (KMG-IV): sequencing the most valuable type-strain genomes for metagenomic binning, comparative biology and taxonomic classification.</title>
        <authorList>
            <person name="Goeker M."/>
        </authorList>
    </citation>
    <scope>NUCLEOTIDE SEQUENCE [LARGE SCALE GENOMIC DNA]</scope>
    <source>
        <strain evidence="7 8">DSM 18695</strain>
    </source>
</reference>
<gene>
    <name evidence="7" type="ORF">QO010_003606</name>
</gene>
<protein>
    <submittedName>
        <fullName evidence="7">RDD family membrane protein YckC</fullName>
    </submittedName>
</protein>
<dbReference type="InterPro" id="IPR010432">
    <property type="entry name" value="RDD"/>
</dbReference>
<feature type="transmembrane region" description="Helical" evidence="5">
    <location>
        <begin position="72"/>
        <end position="92"/>
    </location>
</feature>
<feature type="domain" description="RDD" evidence="6">
    <location>
        <begin position="29"/>
        <end position="185"/>
    </location>
</feature>
<evidence type="ECO:0000256" key="4">
    <source>
        <dbReference type="ARBA" id="ARBA00023136"/>
    </source>
</evidence>
<keyword evidence="3 5" id="KW-1133">Transmembrane helix</keyword>
<evidence type="ECO:0000256" key="3">
    <source>
        <dbReference type="ARBA" id="ARBA00022989"/>
    </source>
</evidence>
<organism evidence="7 8">
    <name type="scientific">Caulobacter ginsengisoli</name>
    <dbReference type="NCBI Taxonomy" id="400775"/>
    <lineage>
        <taxon>Bacteria</taxon>
        <taxon>Pseudomonadati</taxon>
        <taxon>Pseudomonadota</taxon>
        <taxon>Alphaproteobacteria</taxon>
        <taxon>Caulobacterales</taxon>
        <taxon>Caulobacteraceae</taxon>
        <taxon>Caulobacter</taxon>
    </lineage>
</organism>
<accession>A0ABU0IUY2</accession>
<dbReference type="Proteomes" id="UP001228905">
    <property type="component" value="Unassembled WGS sequence"/>
</dbReference>
<sequence length="294" mass="32951">MSTIDLGQAPPGQRELITPEGVDLRVRLADGGQRIGAFVLDLLFMIIVWIVADIAIHYAYSVAGKDSGEVLGIVYTLGLFVLRSFYFTGFEMTARAATPGKRILGIRVAARNGGRLRAEMIFARNAMRELEFFLPVMVLLMSVFAPYMPRVDGGIILAGVIWTGIFLLFPLFNRDRLRAGDLIAGTWVVQAPKRRLLADLSDDGAEQLKGFDFTPAQLAAYGVKELQVLEQVLRANDRATLKAVAERIRRKIDWTPAMGERDRDFLSAYYVALRGRLENRLLFGHRRKDKFDKA</sequence>
<dbReference type="EMBL" id="JAUSVS010000008">
    <property type="protein sequence ID" value="MDQ0465814.1"/>
    <property type="molecule type" value="Genomic_DNA"/>
</dbReference>
<evidence type="ECO:0000256" key="1">
    <source>
        <dbReference type="ARBA" id="ARBA00004141"/>
    </source>
</evidence>
<proteinExistence type="predicted"/>
<evidence type="ECO:0000256" key="5">
    <source>
        <dbReference type="SAM" id="Phobius"/>
    </source>
</evidence>
<feature type="transmembrane region" description="Helical" evidence="5">
    <location>
        <begin position="154"/>
        <end position="172"/>
    </location>
</feature>
<comment type="subcellular location">
    <subcellularLocation>
        <location evidence="1">Membrane</location>
        <topology evidence="1">Multi-pass membrane protein</topology>
    </subcellularLocation>
</comment>
<evidence type="ECO:0000313" key="8">
    <source>
        <dbReference type="Proteomes" id="UP001228905"/>
    </source>
</evidence>
<evidence type="ECO:0000256" key="2">
    <source>
        <dbReference type="ARBA" id="ARBA00022692"/>
    </source>
</evidence>
<dbReference type="RefSeq" id="WP_307351439.1">
    <property type="nucleotide sequence ID" value="NZ_JAUSVS010000008.1"/>
</dbReference>
<name>A0ABU0IUY2_9CAUL</name>
<evidence type="ECO:0000259" key="6">
    <source>
        <dbReference type="Pfam" id="PF06271"/>
    </source>
</evidence>
<keyword evidence="4 5" id="KW-0472">Membrane</keyword>
<keyword evidence="8" id="KW-1185">Reference proteome</keyword>